<dbReference type="EMBL" id="LJIW01000001">
    <property type="protein sequence ID" value="PNG98557.1"/>
    <property type="molecule type" value="Genomic_DNA"/>
</dbReference>
<evidence type="ECO:0000313" key="2">
    <source>
        <dbReference type="Proteomes" id="UP000236520"/>
    </source>
</evidence>
<gene>
    <name evidence="1" type="ORF">SMF913_14582</name>
</gene>
<dbReference type="AlphaFoldDB" id="A0A2J7ZE72"/>
<comment type="caution">
    <text evidence="1">The sequence shown here is derived from an EMBL/GenBank/DDBJ whole genome shotgun (WGS) entry which is preliminary data.</text>
</comment>
<name>A0A2J7ZE72_STRMQ</name>
<sequence>MVGVGVEPDDVVHLDGDAGLFHHLSDDGFGDGFSDVVAPSGEGPQVIIRLMNEQETSGLVLNHSGDRWYDGVRFGVVVVVDATHA</sequence>
<organism evidence="1 2">
    <name type="scientific">Streptomyces malaysiensis</name>
    <dbReference type="NCBI Taxonomy" id="92644"/>
    <lineage>
        <taxon>Bacteria</taxon>
        <taxon>Bacillati</taxon>
        <taxon>Actinomycetota</taxon>
        <taxon>Actinomycetes</taxon>
        <taxon>Kitasatosporales</taxon>
        <taxon>Streptomycetaceae</taxon>
        <taxon>Streptomyces</taxon>
        <taxon>Streptomyces violaceusniger group</taxon>
    </lineage>
</organism>
<reference evidence="1 2" key="1">
    <citation type="submission" date="2015-09" db="EMBL/GenBank/DDBJ databases">
        <title>Genome sequence, genome mining and natural product profiling of a biocontrol bacterium Streptomyces malaysiensis F913.</title>
        <authorList>
            <person name="Xu Y."/>
            <person name="Wei J."/>
            <person name="Xie J."/>
            <person name="Li T."/>
            <person name="Zhou Z."/>
        </authorList>
    </citation>
    <scope>NUCLEOTIDE SEQUENCE [LARGE SCALE GENOMIC DNA]</scope>
    <source>
        <strain evidence="1 2">F913</strain>
    </source>
</reference>
<dbReference type="Proteomes" id="UP000236520">
    <property type="component" value="Unassembled WGS sequence"/>
</dbReference>
<accession>A0A2J7ZE72</accession>
<keyword evidence="2" id="KW-1185">Reference proteome</keyword>
<protein>
    <submittedName>
        <fullName evidence="1">Uncharacterized protein</fullName>
    </submittedName>
</protein>
<proteinExistence type="predicted"/>
<evidence type="ECO:0000313" key="1">
    <source>
        <dbReference type="EMBL" id="PNG98557.1"/>
    </source>
</evidence>